<keyword evidence="3" id="KW-1185">Reference proteome</keyword>
<dbReference type="GeneID" id="39875911"/>
<dbReference type="VEuPathDB" id="PiroplasmaDB:BOVATA_036340"/>
<dbReference type="AlphaFoldDB" id="A0A2H6KGN3"/>
<name>A0A2H6KGN3_9APIC</name>
<dbReference type="RefSeq" id="XP_028868384.1">
    <property type="nucleotide sequence ID" value="XM_029012551.1"/>
</dbReference>
<dbReference type="Proteomes" id="UP000236319">
    <property type="component" value="Unassembled WGS sequence"/>
</dbReference>
<gene>
    <name evidence="2" type="ORF">BOVATA_036340</name>
</gene>
<dbReference type="EMBL" id="BDSA01000004">
    <property type="protein sequence ID" value="GBE62141.1"/>
    <property type="molecule type" value="Genomic_DNA"/>
</dbReference>
<evidence type="ECO:0000256" key="1">
    <source>
        <dbReference type="SAM" id="MobiDB-lite"/>
    </source>
</evidence>
<evidence type="ECO:0000313" key="2">
    <source>
        <dbReference type="EMBL" id="GBE62141.1"/>
    </source>
</evidence>
<feature type="compositionally biased region" description="Basic and acidic residues" evidence="1">
    <location>
        <begin position="183"/>
        <end position="195"/>
    </location>
</feature>
<organism evidence="2 3">
    <name type="scientific">Babesia ovata</name>
    <dbReference type="NCBI Taxonomy" id="189622"/>
    <lineage>
        <taxon>Eukaryota</taxon>
        <taxon>Sar</taxon>
        <taxon>Alveolata</taxon>
        <taxon>Apicomplexa</taxon>
        <taxon>Aconoidasida</taxon>
        <taxon>Piroplasmida</taxon>
        <taxon>Babesiidae</taxon>
        <taxon>Babesia</taxon>
    </lineage>
</organism>
<accession>A0A2H6KGN3</accession>
<reference evidence="2 3" key="1">
    <citation type="journal article" date="2017" name="BMC Genomics">
        <title>Whole-genome assembly of Babesia ovata and comparative genomics between closely related pathogens.</title>
        <authorList>
            <person name="Yamagishi J."/>
            <person name="Asada M."/>
            <person name="Hakimi H."/>
            <person name="Tanaka T.Q."/>
            <person name="Sugimoto C."/>
            <person name="Kawazu S."/>
        </authorList>
    </citation>
    <scope>NUCLEOTIDE SEQUENCE [LARGE SCALE GENOMIC DNA]</scope>
    <source>
        <strain evidence="2 3">Miyake</strain>
    </source>
</reference>
<feature type="region of interest" description="Disordered" evidence="1">
    <location>
        <begin position="143"/>
        <end position="195"/>
    </location>
</feature>
<protein>
    <submittedName>
        <fullName evidence="2">DNA gyrase B subunit, putative</fullName>
    </submittedName>
</protein>
<dbReference type="OrthoDB" id="365493at2759"/>
<evidence type="ECO:0000313" key="3">
    <source>
        <dbReference type="Proteomes" id="UP000236319"/>
    </source>
</evidence>
<sequence>MDVEVESVEAIPSPESVDEHVFYRPSPDTYKPRKKAVNEEYIEAVTTGWPLSDAFASSKEPGSMLENKLPWQVKWYHRFVPPKTPEELQIGQHWRYEAPRLEEVLSATPEKSTMLTPTSLPGLKSMATKVLSGILQDTLAQNSYQKASEGRTNKEGAGSTVSSQLRMPEGQGGTKRSILEAYTSEKEKAKTAKTS</sequence>
<comment type="caution">
    <text evidence="2">The sequence shown here is derived from an EMBL/GenBank/DDBJ whole genome shotgun (WGS) entry which is preliminary data.</text>
</comment>
<proteinExistence type="predicted"/>